<protein>
    <submittedName>
        <fullName evidence="9">MFS transporter</fullName>
    </submittedName>
</protein>
<feature type="transmembrane region" description="Helical" evidence="7">
    <location>
        <begin position="86"/>
        <end position="104"/>
    </location>
</feature>
<name>A0ABX2EGQ7_9BURK</name>
<evidence type="ECO:0000256" key="6">
    <source>
        <dbReference type="ARBA" id="ARBA00023136"/>
    </source>
</evidence>
<feature type="transmembrane region" description="Helical" evidence="7">
    <location>
        <begin position="149"/>
        <end position="168"/>
    </location>
</feature>
<gene>
    <name evidence="9" type="ORF">HLB44_12430</name>
</gene>
<keyword evidence="6 7" id="KW-0472">Membrane</keyword>
<dbReference type="CDD" id="cd17325">
    <property type="entry name" value="MFS_MdtG_SLC18_like"/>
    <property type="match status" value="1"/>
</dbReference>
<evidence type="ECO:0000259" key="8">
    <source>
        <dbReference type="PROSITE" id="PS50850"/>
    </source>
</evidence>
<feature type="transmembrane region" description="Helical" evidence="7">
    <location>
        <begin position="228"/>
        <end position="245"/>
    </location>
</feature>
<feature type="transmembrane region" description="Helical" evidence="7">
    <location>
        <begin position="110"/>
        <end position="128"/>
    </location>
</feature>
<comment type="subcellular location">
    <subcellularLocation>
        <location evidence="1">Cell membrane</location>
        <topology evidence="1">Multi-pass membrane protein</topology>
    </subcellularLocation>
</comment>
<dbReference type="Proteomes" id="UP000737171">
    <property type="component" value="Unassembled WGS sequence"/>
</dbReference>
<dbReference type="InterPro" id="IPR050171">
    <property type="entry name" value="MFS_Transporters"/>
</dbReference>
<dbReference type="Pfam" id="PF07690">
    <property type="entry name" value="MFS_1"/>
    <property type="match status" value="1"/>
</dbReference>
<keyword evidence="4 7" id="KW-0812">Transmembrane</keyword>
<feature type="transmembrane region" description="Helical" evidence="7">
    <location>
        <begin position="57"/>
        <end position="79"/>
    </location>
</feature>
<dbReference type="InterPro" id="IPR011701">
    <property type="entry name" value="MFS"/>
</dbReference>
<feature type="domain" description="Major facilitator superfamily (MFS) profile" evidence="8">
    <location>
        <begin position="21"/>
        <end position="406"/>
    </location>
</feature>
<evidence type="ECO:0000256" key="2">
    <source>
        <dbReference type="ARBA" id="ARBA00022448"/>
    </source>
</evidence>
<dbReference type="InterPro" id="IPR020846">
    <property type="entry name" value="MFS_dom"/>
</dbReference>
<evidence type="ECO:0000313" key="10">
    <source>
        <dbReference type="Proteomes" id="UP000737171"/>
    </source>
</evidence>
<keyword evidence="10" id="KW-1185">Reference proteome</keyword>
<accession>A0ABX2EGQ7</accession>
<evidence type="ECO:0000256" key="5">
    <source>
        <dbReference type="ARBA" id="ARBA00022989"/>
    </source>
</evidence>
<dbReference type="PANTHER" id="PTHR23517">
    <property type="entry name" value="RESISTANCE PROTEIN MDTM, PUTATIVE-RELATED-RELATED"/>
    <property type="match status" value="1"/>
</dbReference>
<evidence type="ECO:0000256" key="7">
    <source>
        <dbReference type="SAM" id="Phobius"/>
    </source>
</evidence>
<dbReference type="EMBL" id="JABRWJ010000003">
    <property type="protein sequence ID" value="NRF67791.1"/>
    <property type="molecule type" value="Genomic_DNA"/>
</dbReference>
<keyword evidence="2" id="KW-0813">Transport</keyword>
<dbReference type="Gene3D" id="1.20.1250.20">
    <property type="entry name" value="MFS general substrate transporter like domains"/>
    <property type="match status" value="2"/>
</dbReference>
<feature type="transmembrane region" description="Helical" evidence="7">
    <location>
        <begin position="353"/>
        <end position="374"/>
    </location>
</feature>
<dbReference type="InterPro" id="IPR036259">
    <property type="entry name" value="MFS_trans_sf"/>
</dbReference>
<proteinExistence type="predicted"/>
<feature type="transmembrane region" description="Helical" evidence="7">
    <location>
        <begin position="292"/>
        <end position="312"/>
    </location>
</feature>
<dbReference type="PROSITE" id="PS50850">
    <property type="entry name" value="MFS"/>
    <property type="match status" value="1"/>
</dbReference>
<feature type="transmembrane region" description="Helical" evidence="7">
    <location>
        <begin position="257"/>
        <end position="280"/>
    </location>
</feature>
<evidence type="ECO:0000313" key="9">
    <source>
        <dbReference type="EMBL" id="NRF67791.1"/>
    </source>
</evidence>
<feature type="transmembrane region" description="Helical" evidence="7">
    <location>
        <begin position="21"/>
        <end position="45"/>
    </location>
</feature>
<evidence type="ECO:0000256" key="4">
    <source>
        <dbReference type="ARBA" id="ARBA00022692"/>
    </source>
</evidence>
<dbReference type="PANTHER" id="PTHR23517:SF3">
    <property type="entry name" value="INTEGRAL MEMBRANE TRANSPORT PROTEIN"/>
    <property type="match status" value="1"/>
</dbReference>
<reference evidence="9 10" key="1">
    <citation type="submission" date="2020-05" db="EMBL/GenBank/DDBJ databases">
        <title>Aquincola sp. isolate from soil.</title>
        <authorList>
            <person name="Han J."/>
            <person name="Kim D.-U."/>
        </authorList>
    </citation>
    <scope>NUCLEOTIDE SEQUENCE [LARGE SCALE GENOMIC DNA]</scope>
    <source>
        <strain evidence="9 10">S2</strain>
    </source>
</reference>
<comment type="caution">
    <text evidence="9">The sequence shown here is derived from an EMBL/GenBank/DDBJ whole genome shotgun (WGS) entry which is preliminary data.</text>
</comment>
<evidence type="ECO:0000256" key="1">
    <source>
        <dbReference type="ARBA" id="ARBA00004651"/>
    </source>
</evidence>
<evidence type="ECO:0000256" key="3">
    <source>
        <dbReference type="ARBA" id="ARBA00022475"/>
    </source>
</evidence>
<keyword evidence="5 7" id="KW-1133">Transmembrane helix</keyword>
<sequence length="411" mass="42366">MDPRRQPFDPLASTPFSLRRIAVSAFGPSLLFGLGEGAILPVIPLSARELGSSVPEAAFIVTLIGVGSLVSNIPASLITMHRGERWAIVAAAVWCALAMALCAWTGHLGVFALGAFMIGMSQAVFNLARQSYLTEAVPVEYRARALSTLGGVMRIGMFMGPFVAAAAIHFHGIAAAYGVGIAALALAAIIAARMPDLAVEATIGDAAPDAPPAAAPTWRSILGNHRHVFVTLGIGVMLVSAVRASRQAIIPLWADHLMLGPSVASLIYGLAGGIDMLVFYPAGKVMDQKGRRWVAVPSMIIMGAALLLMPLTQGATSLMLAAGVVGFGNGIGSGMVMTLGADHSPRAGRAHFLGVWRLMADIGSSCGPALLSFLAATLSLGAGIAVTGVLAFAAAGQLAYWIPRAGGRRLS</sequence>
<feature type="transmembrane region" description="Helical" evidence="7">
    <location>
        <begin position="318"/>
        <end position="341"/>
    </location>
</feature>
<dbReference type="SUPFAM" id="SSF103473">
    <property type="entry name" value="MFS general substrate transporter"/>
    <property type="match status" value="1"/>
</dbReference>
<organism evidence="9 10">
    <name type="scientific">Pseudaquabacterium terrae</name>
    <dbReference type="NCBI Taxonomy" id="2732868"/>
    <lineage>
        <taxon>Bacteria</taxon>
        <taxon>Pseudomonadati</taxon>
        <taxon>Pseudomonadota</taxon>
        <taxon>Betaproteobacteria</taxon>
        <taxon>Burkholderiales</taxon>
        <taxon>Sphaerotilaceae</taxon>
        <taxon>Pseudaquabacterium</taxon>
    </lineage>
</organism>
<feature type="transmembrane region" description="Helical" evidence="7">
    <location>
        <begin position="380"/>
        <end position="402"/>
    </location>
</feature>
<feature type="transmembrane region" description="Helical" evidence="7">
    <location>
        <begin position="174"/>
        <end position="192"/>
    </location>
</feature>
<keyword evidence="3" id="KW-1003">Cell membrane</keyword>
<dbReference type="RefSeq" id="WP_173122878.1">
    <property type="nucleotide sequence ID" value="NZ_JABRWJ010000003.1"/>
</dbReference>